<name>L0GZN8_9GAMM</name>
<accession>L0GZN8</accession>
<organism evidence="2 3">
    <name type="scientific">Thioflavicoccus mobilis 8321</name>
    <dbReference type="NCBI Taxonomy" id="765912"/>
    <lineage>
        <taxon>Bacteria</taxon>
        <taxon>Pseudomonadati</taxon>
        <taxon>Pseudomonadota</taxon>
        <taxon>Gammaproteobacteria</taxon>
        <taxon>Chromatiales</taxon>
        <taxon>Chromatiaceae</taxon>
        <taxon>Thioflavicoccus</taxon>
    </lineage>
</organism>
<evidence type="ECO:0008006" key="4">
    <source>
        <dbReference type="Google" id="ProtNLM"/>
    </source>
</evidence>
<dbReference type="Proteomes" id="UP000010816">
    <property type="component" value="Chromosome"/>
</dbReference>
<dbReference type="AlphaFoldDB" id="L0GZN8"/>
<gene>
    <name evidence="2" type="ORF">Thimo_3561</name>
</gene>
<reference evidence="2 3" key="1">
    <citation type="submission" date="2011-09" db="EMBL/GenBank/DDBJ databases">
        <title>Complete sequence of chromosome of Thioflavicoccus mobilis 8321.</title>
        <authorList>
            <consortium name="US DOE Joint Genome Institute"/>
            <person name="Lucas S."/>
            <person name="Han J."/>
            <person name="Lapidus A."/>
            <person name="Cheng J.-F."/>
            <person name="Goodwin L."/>
            <person name="Pitluck S."/>
            <person name="Peters L."/>
            <person name="Ovchinnikova G."/>
            <person name="Lu M."/>
            <person name="Detter J.C."/>
            <person name="Han C."/>
            <person name="Tapia R."/>
            <person name="Land M."/>
            <person name="Hauser L."/>
            <person name="Kyrpides N."/>
            <person name="Ivanova N."/>
            <person name="Pagani I."/>
            <person name="Vogl K."/>
            <person name="Liu Z."/>
            <person name="Imhoff J."/>
            <person name="Thiel V."/>
            <person name="Frigaard N.-U."/>
            <person name="Bryant D."/>
            <person name="Woyke T."/>
        </authorList>
    </citation>
    <scope>NUCLEOTIDE SEQUENCE [LARGE SCALE GENOMIC DNA]</scope>
    <source>
        <strain evidence="2 3">8321</strain>
    </source>
</reference>
<dbReference type="HOGENOM" id="CLU_1004497_0_0_6"/>
<evidence type="ECO:0000313" key="2">
    <source>
        <dbReference type="EMBL" id="AGA92218.1"/>
    </source>
</evidence>
<dbReference type="OrthoDB" id="6254608at2"/>
<keyword evidence="1" id="KW-0732">Signal</keyword>
<protein>
    <recommendedName>
        <fullName evidence="4">Outer membrane protein beta-barrel domain-containing protein</fullName>
    </recommendedName>
</protein>
<feature type="signal peptide" evidence="1">
    <location>
        <begin position="1"/>
        <end position="29"/>
    </location>
</feature>
<proteinExistence type="predicted"/>
<sequence>MFTAALKHCRLPGAVLVTFLLLVGVPATGASAEADRIPVGYEFATWLGTGLYRIGGRDVWILNFPIKYELSEAAERRVGARVLLPVSLGWLDSRGIDSDDLQTATFIPGLELTYKPWSWWTLHGFAQTGIGRDFDGDNNVWVYAGGLKSRIDMDRGEYTFSLGNAFVAAGSESDGVDSSFSRFDVGIGVKRPMGWQLFGRGTKINVFYVASLFSDDAGFVSRLKDDRSNVGTVHNFGLALGVQPSLRLFGFKLKWLGLSYLTGNNIKGVRINGGFPF</sequence>
<keyword evidence="3" id="KW-1185">Reference proteome</keyword>
<evidence type="ECO:0000313" key="3">
    <source>
        <dbReference type="Proteomes" id="UP000010816"/>
    </source>
</evidence>
<evidence type="ECO:0000256" key="1">
    <source>
        <dbReference type="SAM" id="SignalP"/>
    </source>
</evidence>
<dbReference type="RefSeq" id="WP_015282343.1">
    <property type="nucleotide sequence ID" value="NC_019940.1"/>
</dbReference>
<feature type="chain" id="PRO_5003943170" description="Outer membrane protein beta-barrel domain-containing protein" evidence="1">
    <location>
        <begin position="30"/>
        <end position="277"/>
    </location>
</feature>
<dbReference type="KEGG" id="tmb:Thimo_3561"/>
<dbReference type="eggNOG" id="ENOG50336W4">
    <property type="taxonomic scope" value="Bacteria"/>
</dbReference>
<dbReference type="EMBL" id="CP003051">
    <property type="protein sequence ID" value="AGA92218.1"/>
    <property type="molecule type" value="Genomic_DNA"/>
</dbReference>